<evidence type="ECO:0000256" key="2">
    <source>
        <dbReference type="SAM" id="MobiDB-lite"/>
    </source>
</evidence>
<dbReference type="PANTHER" id="PTHR11851:SF49">
    <property type="entry name" value="MITOCHONDRIAL-PROCESSING PEPTIDASE SUBUNIT ALPHA"/>
    <property type="match status" value="1"/>
</dbReference>
<evidence type="ECO:0000256" key="3">
    <source>
        <dbReference type="SAM" id="SignalP"/>
    </source>
</evidence>
<evidence type="ECO:0000259" key="4">
    <source>
        <dbReference type="Pfam" id="PF00675"/>
    </source>
</evidence>
<protein>
    <submittedName>
        <fullName evidence="6">Protease 3</fullName>
        <ecNumber evidence="6">3.4.24.55</ecNumber>
    </submittedName>
</protein>
<dbReference type="EMBL" id="CP019791">
    <property type="protein sequence ID" value="AQT70238.1"/>
    <property type="molecule type" value="Genomic_DNA"/>
</dbReference>
<dbReference type="Pfam" id="PF05193">
    <property type="entry name" value="Peptidase_M16_C"/>
    <property type="match status" value="2"/>
</dbReference>
<dbReference type="Proteomes" id="UP000189674">
    <property type="component" value="Chromosome"/>
</dbReference>
<dbReference type="SUPFAM" id="SSF63411">
    <property type="entry name" value="LuxS/MPP-like metallohydrolase"/>
    <property type="match status" value="4"/>
</dbReference>
<dbReference type="OrthoDB" id="9811314at2"/>
<dbReference type="InterPro" id="IPR011765">
    <property type="entry name" value="Pept_M16_N"/>
</dbReference>
<feature type="domain" description="Peptidase M16 C-terminal" evidence="5">
    <location>
        <begin position="683"/>
        <end position="854"/>
    </location>
</feature>
<dbReference type="AlphaFoldDB" id="A0A1U9NR92"/>
<dbReference type="InterPro" id="IPR050361">
    <property type="entry name" value="MPP/UQCRC_Complex"/>
</dbReference>
<evidence type="ECO:0000313" key="7">
    <source>
        <dbReference type="Proteomes" id="UP000189674"/>
    </source>
</evidence>
<keyword evidence="7" id="KW-1185">Reference proteome</keyword>
<evidence type="ECO:0000256" key="1">
    <source>
        <dbReference type="ARBA" id="ARBA00007261"/>
    </source>
</evidence>
<accession>A0A1U9NR92</accession>
<feature type="domain" description="Peptidase M16 N-terminal" evidence="4">
    <location>
        <begin position="66"/>
        <end position="194"/>
    </location>
</feature>
<proteinExistence type="inferred from homology"/>
<reference evidence="7" key="1">
    <citation type="submission" date="2017-02" db="EMBL/GenBank/DDBJ databases">
        <title>Comparative genomics and description of representatives of a novel lineage of planctomycetes thriving in anoxic sediments.</title>
        <authorList>
            <person name="Spring S."/>
            <person name="Bunk B."/>
            <person name="Sproer C."/>
        </authorList>
    </citation>
    <scope>NUCLEOTIDE SEQUENCE [LARGE SCALE GENOMIC DNA]</scope>
    <source>
        <strain evidence="7">ST-NAGAB-D1</strain>
    </source>
</reference>
<dbReference type="PANTHER" id="PTHR11851">
    <property type="entry name" value="METALLOPROTEASE"/>
    <property type="match status" value="1"/>
</dbReference>
<comment type="similarity">
    <text evidence="1">Belongs to the peptidase M16 family.</text>
</comment>
<evidence type="ECO:0000259" key="5">
    <source>
        <dbReference type="Pfam" id="PF05193"/>
    </source>
</evidence>
<feature type="chain" id="PRO_5012753019" evidence="3">
    <location>
        <begin position="24"/>
        <end position="947"/>
    </location>
</feature>
<dbReference type="STRING" id="1936003.STSP2_03444"/>
<keyword evidence="3" id="KW-0732">Signal</keyword>
<dbReference type="RefSeq" id="WP_146663839.1">
    <property type="nucleotide sequence ID" value="NZ_CP019791.1"/>
</dbReference>
<feature type="domain" description="Peptidase M16 N-terminal" evidence="4">
    <location>
        <begin position="529"/>
        <end position="670"/>
    </location>
</feature>
<dbReference type="PROSITE" id="PS51257">
    <property type="entry name" value="PROKAR_LIPOPROTEIN"/>
    <property type="match status" value="1"/>
</dbReference>
<dbReference type="GO" id="GO:0006508">
    <property type="term" value="P:proteolysis"/>
    <property type="evidence" value="ECO:0007669"/>
    <property type="project" value="UniProtKB-KW"/>
</dbReference>
<sequence precursor="true">MSKKLTYGFLLVLAGLTFAGVLAGCRDTSQAVEPSASETAEAEDGKESGKLFEYEEAQLDNGLDIITLEDFSTPIVAVKVWYKVGSKDEDPQRQGFAHMFEHMMFKGTEYVSPRDHFDLIQKVGGTTNAYTSFDVTVYEETLPANQLELALWLEAERMAFLNINQEHVDTERQVVEEELRMGENKPYGNVFKKQFAGVFEQTPYSWTPIGKIGHLRASSVQEMRDFWKKYYIPNNATLVIAGAVKHEEARKLAEQYFGWIPKYEDPKPAEYEKPEQDEPKVVVIDDENAPAARLDILWRTVPIGDDDEVVLDLLGEILGGGKSSRLYRELVAEKQLAVSASASTYNLEFDGVFFTRTMQAPEADAEQIRQIIRKHIDRVAEEGVSAEELEKAKNQLLKYLVTTSLTVESKAEMLGSAAVRRGDVSKVNTILEDVKAVTAEDIQRAAGEYLAEEKANVFIIEKNAKGAAANKDDESGGVTAPREETAPAPGRPGTERPEDWPMEAPVADAKAFEFEPSYTSETLDNGLQVIVVQNHEVPFVTARLGMLAGAWTEDKPGTASMAMQMLTKGTVEHSEAELAEILETNAISLAGSANLDTSSIDFSCVAEKVELATELMAEVTKQPTFPAEEFDKLKKQVLTGLQIKSQNPDYLANRELKRRLFGEHPYSRNVTGEIGDVGGLAVGDLQRWWDTVPRPERAVLIFAGDIKPGEAMELAKKNFGEWQNENAVKTDPKDLPEIPGAEATHVYLIDRPGSAQSEIRIGQLGITRHEQPEYFVSRIVTNYFGGQFGSRLNHTIRVEKGLTYGAYGYWSANAMAGTFKMDTFTKTASTVETVKTMFNEVDRLENKPPTIKELVNSQTYITGSFARQRETPQAVAEDLWLIHSQNLNDNYLDKFLEQVTATTAEDCIEFANESLDPEKMVVVVAGDAEALKAELEKIAPVTVIEAD</sequence>
<dbReference type="KEGG" id="alus:STSP2_03444"/>
<gene>
    <name evidence="6" type="primary">ptrA_2</name>
    <name evidence="6" type="ORF">STSP2_03444</name>
</gene>
<dbReference type="GO" id="GO:0046872">
    <property type="term" value="F:metal ion binding"/>
    <property type="evidence" value="ECO:0007669"/>
    <property type="project" value="InterPro"/>
</dbReference>
<dbReference type="Gene3D" id="3.30.830.10">
    <property type="entry name" value="Metalloenzyme, LuxS/M16 peptidase-like"/>
    <property type="match status" value="4"/>
</dbReference>
<dbReference type="Pfam" id="PF00675">
    <property type="entry name" value="Peptidase_M16"/>
    <property type="match status" value="2"/>
</dbReference>
<dbReference type="GO" id="GO:0004222">
    <property type="term" value="F:metalloendopeptidase activity"/>
    <property type="evidence" value="ECO:0007669"/>
    <property type="project" value="UniProtKB-EC"/>
</dbReference>
<dbReference type="InterPro" id="IPR011249">
    <property type="entry name" value="Metalloenz_LuxS/M16"/>
</dbReference>
<keyword evidence="6" id="KW-0378">Hydrolase</keyword>
<feature type="region of interest" description="Disordered" evidence="2">
    <location>
        <begin position="466"/>
        <end position="500"/>
    </location>
</feature>
<feature type="domain" description="Peptidase M16 C-terminal" evidence="5">
    <location>
        <begin position="220"/>
        <end position="396"/>
    </location>
</feature>
<dbReference type="InterPro" id="IPR007863">
    <property type="entry name" value="Peptidase_M16_C"/>
</dbReference>
<feature type="signal peptide" evidence="3">
    <location>
        <begin position="1"/>
        <end position="23"/>
    </location>
</feature>
<evidence type="ECO:0000313" key="6">
    <source>
        <dbReference type="EMBL" id="AQT70238.1"/>
    </source>
</evidence>
<name>A0A1U9NR92_9BACT</name>
<organism evidence="6 7">
    <name type="scientific">Anaerohalosphaera lusitana</name>
    <dbReference type="NCBI Taxonomy" id="1936003"/>
    <lineage>
        <taxon>Bacteria</taxon>
        <taxon>Pseudomonadati</taxon>
        <taxon>Planctomycetota</taxon>
        <taxon>Phycisphaerae</taxon>
        <taxon>Sedimentisphaerales</taxon>
        <taxon>Anaerohalosphaeraceae</taxon>
        <taxon>Anaerohalosphaera</taxon>
    </lineage>
</organism>
<dbReference type="EC" id="3.4.24.55" evidence="6"/>
<keyword evidence="6" id="KW-0645">Protease</keyword>